<evidence type="ECO:0000256" key="2">
    <source>
        <dbReference type="SAM" id="Phobius"/>
    </source>
</evidence>
<keyword evidence="2" id="KW-1133">Transmembrane helix</keyword>
<feature type="region of interest" description="Disordered" evidence="1">
    <location>
        <begin position="145"/>
        <end position="236"/>
    </location>
</feature>
<dbReference type="EMBL" id="AMGV01000004">
    <property type="protein sequence ID" value="KEF57521.1"/>
    <property type="molecule type" value="Genomic_DNA"/>
</dbReference>
<proteinExistence type="predicted"/>
<sequence>MAPSSSHLLLPRQFGPGSDGFDDRDNGDGISRTAIGGIAIGVVVVIVVIACIMAVRIMRRRKARRRTGGVSVPLHNRPGASSGPNLIPSPYSNKPAGYQNTQDQNQSLLGNAAVPGGVAWDADHVGVGSTQDGFGFTTSNITRPASIANVDAPPPRYEEAAASGPAVPPAGGEAASYYNAPRGEPERGRSATRESDSRARALSVDNRSMNGTRSRSVSRFREEHLDNVNLHPNLKS</sequence>
<evidence type="ECO:0000313" key="3">
    <source>
        <dbReference type="EMBL" id="KEF57521.1"/>
    </source>
</evidence>
<accession>A0A072PCD7</accession>
<name>A0A072PCD7_9EURO</name>
<feature type="compositionally biased region" description="Low complexity" evidence="1">
    <location>
        <begin position="160"/>
        <end position="176"/>
    </location>
</feature>
<dbReference type="AlphaFoldDB" id="A0A072PCD7"/>
<dbReference type="Proteomes" id="UP000027920">
    <property type="component" value="Unassembled WGS sequence"/>
</dbReference>
<dbReference type="GeneID" id="25280364"/>
<protein>
    <submittedName>
        <fullName evidence="3">Uncharacterized protein</fullName>
    </submittedName>
</protein>
<organism evidence="3 4">
    <name type="scientific">Exophiala aquamarina CBS 119918</name>
    <dbReference type="NCBI Taxonomy" id="1182545"/>
    <lineage>
        <taxon>Eukaryota</taxon>
        <taxon>Fungi</taxon>
        <taxon>Dikarya</taxon>
        <taxon>Ascomycota</taxon>
        <taxon>Pezizomycotina</taxon>
        <taxon>Eurotiomycetes</taxon>
        <taxon>Chaetothyriomycetidae</taxon>
        <taxon>Chaetothyriales</taxon>
        <taxon>Herpotrichiellaceae</taxon>
        <taxon>Exophiala</taxon>
    </lineage>
</organism>
<comment type="caution">
    <text evidence="3">The sequence shown here is derived from an EMBL/GenBank/DDBJ whole genome shotgun (WGS) entry which is preliminary data.</text>
</comment>
<keyword evidence="2" id="KW-0472">Membrane</keyword>
<keyword evidence="4" id="KW-1185">Reference proteome</keyword>
<dbReference type="HOGENOM" id="CLU_1102683_0_0_1"/>
<dbReference type="VEuPathDB" id="FungiDB:A1O9_05438"/>
<feature type="transmembrane region" description="Helical" evidence="2">
    <location>
        <begin position="34"/>
        <end position="55"/>
    </location>
</feature>
<gene>
    <name evidence="3" type="ORF">A1O9_05438</name>
</gene>
<feature type="region of interest" description="Disordered" evidence="1">
    <location>
        <begin position="1"/>
        <end position="25"/>
    </location>
</feature>
<evidence type="ECO:0000256" key="1">
    <source>
        <dbReference type="SAM" id="MobiDB-lite"/>
    </source>
</evidence>
<dbReference type="RefSeq" id="XP_013260111.1">
    <property type="nucleotide sequence ID" value="XM_013404657.1"/>
</dbReference>
<evidence type="ECO:0000313" key="4">
    <source>
        <dbReference type="Proteomes" id="UP000027920"/>
    </source>
</evidence>
<feature type="compositionally biased region" description="Polar residues" evidence="1">
    <location>
        <begin position="205"/>
        <end position="217"/>
    </location>
</feature>
<feature type="region of interest" description="Disordered" evidence="1">
    <location>
        <begin position="64"/>
        <end position="88"/>
    </location>
</feature>
<reference evidence="3 4" key="1">
    <citation type="submission" date="2013-03" db="EMBL/GenBank/DDBJ databases">
        <title>The Genome Sequence of Exophiala aquamarina CBS 119918.</title>
        <authorList>
            <consortium name="The Broad Institute Genomics Platform"/>
            <person name="Cuomo C."/>
            <person name="de Hoog S."/>
            <person name="Gorbushina A."/>
            <person name="Walker B."/>
            <person name="Young S.K."/>
            <person name="Zeng Q."/>
            <person name="Gargeya S."/>
            <person name="Fitzgerald M."/>
            <person name="Haas B."/>
            <person name="Abouelleil A."/>
            <person name="Allen A.W."/>
            <person name="Alvarado L."/>
            <person name="Arachchi H.M."/>
            <person name="Berlin A.M."/>
            <person name="Chapman S.B."/>
            <person name="Gainer-Dewar J."/>
            <person name="Goldberg J."/>
            <person name="Griggs A."/>
            <person name="Gujja S."/>
            <person name="Hansen M."/>
            <person name="Howarth C."/>
            <person name="Imamovic A."/>
            <person name="Ireland A."/>
            <person name="Larimer J."/>
            <person name="McCowan C."/>
            <person name="Murphy C."/>
            <person name="Pearson M."/>
            <person name="Poon T.W."/>
            <person name="Priest M."/>
            <person name="Roberts A."/>
            <person name="Saif S."/>
            <person name="Shea T."/>
            <person name="Sisk P."/>
            <person name="Sykes S."/>
            <person name="Wortman J."/>
            <person name="Nusbaum C."/>
            <person name="Birren B."/>
        </authorList>
    </citation>
    <scope>NUCLEOTIDE SEQUENCE [LARGE SCALE GENOMIC DNA]</scope>
    <source>
        <strain evidence="3 4">CBS 119918</strain>
    </source>
</reference>
<keyword evidence="2" id="KW-0812">Transmembrane</keyword>
<dbReference type="OrthoDB" id="4158559at2759"/>
<feature type="compositionally biased region" description="Basic and acidic residues" evidence="1">
    <location>
        <begin position="183"/>
        <end position="199"/>
    </location>
</feature>